<dbReference type="EMBL" id="CP039712">
    <property type="protein sequence ID" value="QCI85593.1"/>
    <property type="molecule type" value="Genomic_DNA"/>
</dbReference>
<evidence type="ECO:0000256" key="1">
    <source>
        <dbReference type="ARBA" id="ARBA00008785"/>
    </source>
</evidence>
<dbReference type="KEGG" id="vao:FA707_00785"/>
<comment type="cofactor">
    <cofactor evidence="5">
        <name>Mg(2+)</name>
        <dbReference type="ChEBI" id="CHEBI:18420"/>
    </cofactor>
    <cofactor evidence="5">
        <name>Mn(2+)</name>
        <dbReference type="ChEBI" id="CHEBI:29035"/>
    </cofactor>
    <text evidence="5">Divalent metal cations. Prefers magnesium or manganese.</text>
</comment>
<evidence type="ECO:0000313" key="6">
    <source>
        <dbReference type="EMBL" id="QCI85593.1"/>
    </source>
</evidence>
<sequence length="379" mass="40836">MDEKVLEIHKKHTGVLSIKNEIDISDGDDLALAYTPGIAYLSKLIQNQPEKAQEYTVSGKVIAVVTDGSAVLGLGNVGARGGLPIVEGKALIYKCFADVQAFPLCIKQKSVSEFIQTFQNIEYSFAGIHLEDIKAPECFEILTELKKCLDIPVYHDDQEGTAIVVLAGLINAAKLRNTHLRKLKVLINGVGASGLATAKLLKKAGITDMTLVDVNGVLTPDNCLNQFQKSFVEELNGHSTATELKEAIKGQEVFIGLSEGGVLDEGMIDMMADNPIIFALANPVPEIDPRIAKKAGAKIIGTGSSNYPNQINNVLAFPGLFKGLLKGSKKEVSESLQIKVAQTIADFVEEISVDHFIPSVFDEGLAEKIADVVSDFKED</sequence>
<dbReference type="InterPro" id="IPR012302">
    <property type="entry name" value="Malic_NAD-bd"/>
</dbReference>
<reference evidence="6 7" key="1">
    <citation type="submission" date="2019-04" db="EMBL/GenBank/DDBJ databases">
        <title>Vagococcus sp. nov., isolated from faeces of yaks (Bos grunniens).</title>
        <authorList>
            <person name="Ge Y."/>
        </authorList>
    </citation>
    <scope>NUCLEOTIDE SEQUENCE [LARGE SCALE GENOMIC DNA]</scope>
    <source>
        <strain evidence="6 7">MN-17</strain>
    </source>
</reference>
<dbReference type="SUPFAM" id="SSF51735">
    <property type="entry name" value="NAD(P)-binding Rossmann-fold domains"/>
    <property type="match status" value="1"/>
</dbReference>
<name>A0A4D7CRG1_9ENTE</name>
<dbReference type="GO" id="GO:0016616">
    <property type="term" value="F:oxidoreductase activity, acting on the CH-OH group of donors, NAD or NADP as acceptor"/>
    <property type="evidence" value="ECO:0007669"/>
    <property type="project" value="InterPro"/>
</dbReference>
<evidence type="ECO:0000313" key="7">
    <source>
        <dbReference type="Proteomes" id="UP000298615"/>
    </source>
</evidence>
<dbReference type="PIRSF" id="PIRSF000106">
    <property type="entry name" value="ME"/>
    <property type="match status" value="1"/>
</dbReference>
<dbReference type="Gene3D" id="3.40.50.720">
    <property type="entry name" value="NAD(P)-binding Rossmann-like Domain"/>
    <property type="match status" value="1"/>
</dbReference>
<feature type="binding site" evidence="5">
    <location>
        <position position="131"/>
    </location>
    <ligand>
        <name>a divalent metal cation</name>
        <dbReference type="ChEBI" id="CHEBI:60240"/>
    </ligand>
</feature>
<feature type="binding site" evidence="5">
    <location>
        <position position="157"/>
    </location>
    <ligand>
        <name>a divalent metal cation</name>
        <dbReference type="ChEBI" id="CHEBI:60240"/>
    </ligand>
</feature>
<protein>
    <submittedName>
        <fullName evidence="6">NADP-dependent malic enzyme</fullName>
    </submittedName>
</protein>
<evidence type="ECO:0000256" key="3">
    <source>
        <dbReference type="PIRSR" id="PIRSR000106-1"/>
    </source>
</evidence>
<feature type="binding site" evidence="4">
    <location>
        <position position="312"/>
    </location>
    <ligand>
        <name>(S)-malate</name>
        <dbReference type="ChEBI" id="CHEBI:15589"/>
    </ligand>
</feature>
<dbReference type="RefSeq" id="WP_136952439.1">
    <property type="nucleotide sequence ID" value="NZ_CP039712.1"/>
</dbReference>
<dbReference type="InterPro" id="IPR051674">
    <property type="entry name" value="Malate_Decarboxylase"/>
</dbReference>
<dbReference type="InterPro" id="IPR012301">
    <property type="entry name" value="Malic_N_dom"/>
</dbReference>
<organism evidence="6 7">
    <name type="scientific">Vagococcus zengguangii</name>
    <dbReference type="NCBI Taxonomy" id="2571750"/>
    <lineage>
        <taxon>Bacteria</taxon>
        <taxon>Bacillati</taxon>
        <taxon>Bacillota</taxon>
        <taxon>Bacilli</taxon>
        <taxon>Lactobacillales</taxon>
        <taxon>Enterococcaceae</taxon>
        <taxon>Vagococcus</taxon>
    </lineage>
</organism>
<evidence type="ECO:0000256" key="2">
    <source>
        <dbReference type="ARBA" id="ARBA00023002"/>
    </source>
</evidence>
<dbReference type="AlphaFoldDB" id="A0A4D7CRG1"/>
<dbReference type="OrthoDB" id="9805787at2"/>
<dbReference type="SUPFAM" id="SSF53223">
    <property type="entry name" value="Aminoacid dehydrogenase-like, N-terminal domain"/>
    <property type="match status" value="1"/>
</dbReference>
<dbReference type="SMART" id="SM01274">
    <property type="entry name" value="malic"/>
    <property type="match status" value="1"/>
</dbReference>
<dbReference type="Proteomes" id="UP000298615">
    <property type="component" value="Chromosome"/>
</dbReference>
<evidence type="ECO:0000256" key="5">
    <source>
        <dbReference type="PIRSR" id="PIRSR000106-3"/>
    </source>
</evidence>
<dbReference type="Gene3D" id="3.40.50.10380">
    <property type="entry name" value="Malic enzyme, N-terminal domain"/>
    <property type="match status" value="1"/>
</dbReference>
<comment type="similarity">
    <text evidence="1">Belongs to the malic enzymes family.</text>
</comment>
<dbReference type="PANTHER" id="PTHR43237">
    <property type="entry name" value="NADP-DEPENDENT MALIC ENZYME"/>
    <property type="match status" value="1"/>
</dbReference>
<dbReference type="Pfam" id="PF03949">
    <property type="entry name" value="Malic_M"/>
    <property type="match status" value="1"/>
</dbReference>
<dbReference type="InterPro" id="IPR001891">
    <property type="entry name" value="Malic_OxRdtase"/>
</dbReference>
<dbReference type="Pfam" id="PF00390">
    <property type="entry name" value="malic"/>
    <property type="match status" value="1"/>
</dbReference>
<dbReference type="GO" id="GO:0004470">
    <property type="term" value="F:malic enzyme activity"/>
    <property type="evidence" value="ECO:0007669"/>
    <property type="project" value="InterPro"/>
</dbReference>
<dbReference type="InterPro" id="IPR046346">
    <property type="entry name" value="Aminoacid_DH-like_N_sf"/>
</dbReference>
<feature type="binding site" evidence="5">
    <location>
        <position position="132"/>
    </location>
    <ligand>
        <name>a divalent metal cation</name>
        <dbReference type="ChEBI" id="CHEBI:60240"/>
    </ligand>
</feature>
<keyword evidence="5" id="KW-0479">Metal-binding</keyword>
<accession>A0A4D7CRG1</accession>
<feature type="active site" description="Proton donor" evidence="3">
    <location>
        <position position="34"/>
    </location>
</feature>
<evidence type="ECO:0000256" key="4">
    <source>
        <dbReference type="PIRSR" id="PIRSR000106-2"/>
    </source>
</evidence>
<keyword evidence="7" id="KW-1185">Reference proteome</keyword>
<dbReference type="InterPro" id="IPR037062">
    <property type="entry name" value="Malic_N_dom_sf"/>
</dbReference>
<gene>
    <name evidence="6" type="ORF">FA707_00785</name>
</gene>
<dbReference type="GO" id="GO:0051287">
    <property type="term" value="F:NAD binding"/>
    <property type="evidence" value="ECO:0007669"/>
    <property type="project" value="InterPro"/>
</dbReference>
<feature type="binding site" evidence="4">
    <location>
        <position position="282"/>
    </location>
    <ligand>
        <name>(S)-malate</name>
        <dbReference type="ChEBI" id="CHEBI:15589"/>
    </ligand>
</feature>
<dbReference type="PANTHER" id="PTHR43237:SF4">
    <property type="entry name" value="NADP-DEPENDENT MALIC ENZYME"/>
    <property type="match status" value="1"/>
</dbReference>
<dbReference type="InterPro" id="IPR045213">
    <property type="entry name" value="Malic_NAD-bd_bact_type"/>
</dbReference>
<dbReference type="InterPro" id="IPR036291">
    <property type="entry name" value="NAD(P)-bd_dom_sf"/>
</dbReference>
<dbReference type="CDD" id="cd05311">
    <property type="entry name" value="NAD_bind_2_malic_enz"/>
    <property type="match status" value="1"/>
</dbReference>
<feature type="active site" description="Proton acceptor" evidence="3">
    <location>
        <position position="89"/>
    </location>
</feature>
<dbReference type="SMART" id="SM00919">
    <property type="entry name" value="Malic_M"/>
    <property type="match status" value="1"/>
</dbReference>
<proteinExistence type="inferred from homology"/>
<keyword evidence="2" id="KW-0560">Oxidoreductase</keyword>
<dbReference type="GO" id="GO:0046872">
    <property type="term" value="F:metal ion binding"/>
    <property type="evidence" value="ECO:0007669"/>
    <property type="project" value="UniProtKB-KW"/>
</dbReference>